<keyword evidence="1" id="KW-0812">Transmembrane</keyword>
<proteinExistence type="predicted"/>
<gene>
    <name evidence="2" type="ORF">AUC71_01605</name>
</gene>
<evidence type="ECO:0000313" key="2">
    <source>
        <dbReference type="EMBL" id="ODS02550.1"/>
    </source>
</evidence>
<sequence>MRQRILVIDNLGWALDRDGDRSARDGRCSDIERVHLIWRQIDAAVIIIMLILPIMLVIILVTFVGPVPLRL</sequence>
<keyword evidence="3" id="KW-1185">Reference proteome</keyword>
<comment type="caution">
    <text evidence="2">The sequence shown here is derived from an EMBL/GenBank/DDBJ whole genome shotgun (WGS) entry which is preliminary data.</text>
</comment>
<accession>A0A1E3W9Y2</accession>
<dbReference type="Proteomes" id="UP000095042">
    <property type="component" value="Unassembled WGS sequence"/>
</dbReference>
<keyword evidence="1" id="KW-0472">Membrane</keyword>
<name>A0A1E3W9Y2_9HYPH</name>
<dbReference type="AlphaFoldDB" id="A0A1E3W9Y2"/>
<dbReference type="EMBL" id="LPWD01000279">
    <property type="protein sequence ID" value="ODS02550.1"/>
    <property type="molecule type" value="Genomic_DNA"/>
</dbReference>
<protein>
    <submittedName>
        <fullName evidence="2">Uncharacterized protein</fullName>
    </submittedName>
</protein>
<evidence type="ECO:0000256" key="1">
    <source>
        <dbReference type="SAM" id="Phobius"/>
    </source>
</evidence>
<evidence type="ECO:0000313" key="3">
    <source>
        <dbReference type="Proteomes" id="UP000095042"/>
    </source>
</evidence>
<feature type="transmembrane region" description="Helical" evidence="1">
    <location>
        <begin position="43"/>
        <end position="65"/>
    </location>
</feature>
<organism evidence="2 3">
    <name type="scientific">Methyloceanibacter marginalis</name>
    <dbReference type="NCBI Taxonomy" id="1774971"/>
    <lineage>
        <taxon>Bacteria</taxon>
        <taxon>Pseudomonadati</taxon>
        <taxon>Pseudomonadota</taxon>
        <taxon>Alphaproteobacteria</taxon>
        <taxon>Hyphomicrobiales</taxon>
        <taxon>Hyphomicrobiaceae</taxon>
        <taxon>Methyloceanibacter</taxon>
    </lineage>
</organism>
<keyword evidence="1" id="KW-1133">Transmembrane helix</keyword>
<reference evidence="2 3" key="1">
    <citation type="journal article" date="2016" name="Environ. Microbiol.">
        <title>New Methyloceanibacter diversity from North Sea sediments includes methanotroph containing solely the soluble methane monooxygenase.</title>
        <authorList>
            <person name="Vekeman B."/>
            <person name="Kerckhof F.M."/>
            <person name="Cremers G."/>
            <person name="de Vos P."/>
            <person name="Vandamme P."/>
            <person name="Boon N."/>
            <person name="Op den Camp H.J."/>
            <person name="Heylen K."/>
        </authorList>
    </citation>
    <scope>NUCLEOTIDE SEQUENCE [LARGE SCALE GENOMIC DNA]</scope>
    <source>
        <strain evidence="2 3">R-67177</strain>
    </source>
</reference>